<dbReference type="Proteomes" id="UP000266426">
    <property type="component" value="Unassembled WGS sequence"/>
</dbReference>
<organism evidence="2 3">
    <name type="scientific">Candidatus Auribacter fodinae</name>
    <dbReference type="NCBI Taxonomy" id="2093366"/>
    <lineage>
        <taxon>Bacteria</taxon>
        <taxon>Pseudomonadati</taxon>
        <taxon>Candidatus Auribacterota</taxon>
        <taxon>Candidatus Auribacteria</taxon>
        <taxon>Candidatus Auribacterales</taxon>
        <taxon>Candidatus Auribacteraceae</taxon>
        <taxon>Candidatus Auribacter</taxon>
    </lineage>
</organism>
<feature type="chain" id="PRO_5017187258" description="PEP-CTERM sorting domain-containing protein" evidence="1">
    <location>
        <begin position="24"/>
        <end position="336"/>
    </location>
</feature>
<evidence type="ECO:0000313" key="2">
    <source>
        <dbReference type="EMBL" id="RJP62382.1"/>
    </source>
</evidence>
<evidence type="ECO:0000256" key="1">
    <source>
        <dbReference type="SAM" id="SignalP"/>
    </source>
</evidence>
<reference evidence="2 3" key="1">
    <citation type="journal article" date="2017" name="ISME J.">
        <title>Energy and carbon metabolisms in a deep terrestrial subsurface fluid microbial community.</title>
        <authorList>
            <person name="Momper L."/>
            <person name="Jungbluth S.P."/>
            <person name="Lee M.D."/>
            <person name="Amend J.P."/>
        </authorList>
    </citation>
    <scope>NUCLEOTIDE SEQUENCE [LARGE SCALE GENOMIC DNA]</scope>
    <source>
        <strain evidence="2">SURF_26</strain>
    </source>
</reference>
<dbReference type="PANTHER" id="PTHR36842:SF1">
    <property type="entry name" value="PROTEIN TOLB"/>
    <property type="match status" value="1"/>
</dbReference>
<gene>
    <name evidence="2" type="ORF">C4541_00030</name>
</gene>
<dbReference type="AlphaFoldDB" id="A0A3A4RAJ9"/>
<dbReference type="EMBL" id="QZJZ01000001">
    <property type="protein sequence ID" value="RJP62382.1"/>
    <property type="molecule type" value="Genomic_DNA"/>
</dbReference>
<dbReference type="SUPFAM" id="SSF69304">
    <property type="entry name" value="Tricorn protease N-terminal domain"/>
    <property type="match status" value="1"/>
</dbReference>
<accession>A0A3A4RAJ9</accession>
<protein>
    <recommendedName>
        <fullName evidence="4">PEP-CTERM sorting domain-containing protein</fullName>
    </recommendedName>
</protein>
<feature type="signal peptide" evidence="1">
    <location>
        <begin position="1"/>
        <end position="23"/>
    </location>
</feature>
<name>A0A3A4RAJ9_9BACT</name>
<keyword evidence="1" id="KW-0732">Signal</keyword>
<evidence type="ECO:0000313" key="3">
    <source>
        <dbReference type="Proteomes" id="UP000266426"/>
    </source>
</evidence>
<dbReference type="PANTHER" id="PTHR36842">
    <property type="entry name" value="PROTEIN TOLB HOMOLOG"/>
    <property type="match status" value="1"/>
</dbReference>
<comment type="caution">
    <text evidence="2">The sequence shown here is derived from an EMBL/GenBank/DDBJ whole genome shotgun (WGS) entry which is preliminary data.</text>
</comment>
<evidence type="ECO:0008006" key="4">
    <source>
        <dbReference type="Google" id="ProtNLM"/>
    </source>
</evidence>
<sequence>MNVRNVFIFAAMAVWAGSASVSATNFTIQQITNNTVDDLFPALYNDTLAWSRGGTLAYKVGANLTTTAYAVTQHFDPIAVYGNNIAFNNIKAYNYNISTQSLTELTPYSGAIFELDIYQNTIVWQHNTAPSFGEVSIYTLPSGPLTAIAPGVFNVHPSIYGNQIVMKGDTDIQLYNMTTQQFTSVPGSNGGYFPEIYGNSIAWMDMDRTKVYYYNGSVTQEIFAGSFPVASDGGSVEIFDDIIVWSALDVEDGGADYEIFVYREGVVEQVTHNDYNDWNPSIYDTIVVWSGQSDSDWELFSTEVPPLPVVPPIPEPLSICMMSIGMLISALRKYLA</sequence>
<proteinExistence type="predicted"/>